<dbReference type="PANTHER" id="PTHR22781:SF12">
    <property type="entry name" value="AP-3 COMPLEX SUBUNIT DELTA-1"/>
    <property type="match status" value="1"/>
</dbReference>
<dbReference type="GO" id="GO:0006896">
    <property type="term" value="P:Golgi to vacuole transport"/>
    <property type="evidence" value="ECO:0007669"/>
    <property type="project" value="TreeGrafter"/>
</dbReference>
<evidence type="ECO:0000256" key="5">
    <source>
        <dbReference type="ARBA" id="ARBA00022927"/>
    </source>
</evidence>
<comment type="subcellular location">
    <subcellularLocation>
        <location evidence="1">Endomembrane system</location>
    </subcellularLocation>
</comment>
<proteinExistence type="inferred from homology"/>
<dbReference type="Proteomes" id="UP000886523">
    <property type="component" value="Unassembled WGS sequence"/>
</dbReference>
<dbReference type="EMBL" id="MU129069">
    <property type="protein sequence ID" value="KAF9507920.1"/>
    <property type="molecule type" value="Genomic_DNA"/>
</dbReference>
<keyword evidence="5" id="KW-0653">Protein transport</keyword>
<accession>A0A9P6AL83</accession>
<dbReference type="GO" id="GO:0006623">
    <property type="term" value="P:protein targeting to vacuole"/>
    <property type="evidence" value="ECO:0007669"/>
    <property type="project" value="TreeGrafter"/>
</dbReference>
<name>A0A9P6AL83_9AGAM</name>
<dbReference type="Gene3D" id="1.25.10.10">
    <property type="entry name" value="Leucine-rich Repeat Variant"/>
    <property type="match status" value="1"/>
</dbReference>
<keyword evidence="4" id="KW-0677">Repeat</keyword>
<comment type="caution">
    <text evidence="7">The sequence shown here is derived from an EMBL/GenBank/DDBJ whole genome shotgun (WGS) entry which is preliminary data.</text>
</comment>
<organism evidence="7 8">
    <name type="scientific">Hydnum rufescens UP504</name>
    <dbReference type="NCBI Taxonomy" id="1448309"/>
    <lineage>
        <taxon>Eukaryota</taxon>
        <taxon>Fungi</taxon>
        <taxon>Dikarya</taxon>
        <taxon>Basidiomycota</taxon>
        <taxon>Agaricomycotina</taxon>
        <taxon>Agaricomycetes</taxon>
        <taxon>Cantharellales</taxon>
        <taxon>Hydnaceae</taxon>
        <taxon>Hydnum</taxon>
    </lineage>
</organism>
<protein>
    <submittedName>
        <fullName evidence="7">Uncharacterized protein</fullName>
    </submittedName>
</protein>
<evidence type="ECO:0000313" key="8">
    <source>
        <dbReference type="Proteomes" id="UP000886523"/>
    </source>
</evidence>
<evidence type="ECO:0000256" key="3">
    <source>
        <dbReference type="ARBA" id="ARBA00022448"/>
    </source>
</evidence>
<keyword evidence="8" id="KW-1185">Reference proteome</keyword>
<evidence type="ECO:0000256" key="6">
    <source>
        <dbReference type="ARBA" id="ARBA00023136"/>
    </source>
</evidence>
<dbReference type="AlphaFoldDB" id="A0A9P6AL83"/>
<reference evidence="7" key="1">
    <citation type="journal article" date="2020" name="Nat. Commun.">
        <title>Large-scale genome sequencing of mycorrhizal fungi provides insights into the early evolution of symbiotic traits.</title>
        <authorList>
            <person name="Miyauchi S."/>
            <person name="Kiss E."/>
            <person name="Kuo A."/>
            <person name="Drula E."/>
            <person name="Kohler A."/>
            <person name="Sanchez-Garcia M."/>
            <person name="Morin E."/>
            <person name="Andreopoulos B."/>
            <person name="Barry K.W."/>
            <person name="Bonito G."/>
            <person name="Buee M."/>
            <person name="Carver A."/>
            <person name="Chen C."/>
            <person name="Cichocki N."/>
            <person name="Clum A."/>
            <person name="Culley D."/>
            <person name="Crous P.W."/>
            <person name="Fauchery L."/>
            <person name="Girlanda M."/>
            <person name="Hayes R.D."/>
            <person name="Keri Z."/>
            <person name="LaButti K."/>
            <person name="Lipzen A."/>
            <person name="Lombard V."/>
            <person name="Magnuson J."/>
            <person name="Maillard F."/>
            <person name="Murat C."/>
            <person name="Nolan M."/>
            <person name="Ohm R.A."/>
            <person name="Pangilinan J."/>
            <person name="Pereira M.F."/>
            <person name="Perotto S."/>
            <person name="Peter M."/>
            <person name="Pfister S."/>
            <person name="Riley R."/>
            <person name="Sitrit Y."/>
            <person name="Stielow J.B."/>
            <person name="Szollosi G."/>
            <person name="Zifcakova L."/>
            <person name="Stursova M."/>
            <person name="Spatafora J.W."/>
            <person name="Tedersoo L."/>
            <person name="Vaario L.M."/>
            <person name="Yamada A."/>
            <person name="Yan M."/>
            <person name="Wang P."/>
            <person name="Xu J."/>
            <person name="Bruns T."/>
            <person name="Baldrian P."/>
            <person name="Vilgalys R."/>
            <person name="Dunand C."/>
            <person name="Henrissat B."/>
            <person name="Grigoriev I.V."/>
            <person name="Hibbett D."/>
            <person name="Nagy L.G."/>
            <person name="Martin F.M."/>
        </authorList>
    </citation>
    <scope>NUCLEOTIDE SEQUENCE</scope>
    <source>
        <strain evidence="7">UP504</strain>
    </source>
</reference>
<dbReference type="GO" id="GO:0010008">
    <property type="term" value="C:endosome membrane"/>
    <property type="evidence" value="ECO:0007669"/>
    <property type="project" value="TreeGrafter"/>
</dbReference>
<gene>
    <name evidence="7" type="ORF">BS47DRAFT_269577</name>
</gene>
<comment type="similarity">
    <text evidence="2">Belongs to the adaptor complexes large subunit family.</text>
</comment>
<dbReference type="OrthoDB" id="10264595at2759"/>
<keyword evidence="3" id="KW-0813">Transport</keyword>
<dbReference type="InterPro" id="IPR017105">
    <property type="entry name" value="AP3_complex_dsu"/>
</dbReference>
<sequence>MSLAISFPGASSPCVLATHMRMLLISSGISVLVDLAYVSNVGSIGRDINDKLLDVVVRVKGVKAFAARLMLRLLSDGILLENCRDPTSYSQVLWAAAWNCGEYYLELASSQGLVALLLQPNVMLLREVTIAVYLQTALKVFRYWEAEVSKHCPHNIVLILVLKGGAAIFPLVDHREQSPGENRSTGTGLERYLGEVRLWQ</sequence>
<dbReference type="PANTHER" id="PTHR22781">
    <property type="entry name" value="DELTA ADAPTIN-RELATED"/>
    <property type="match status" value="1"/>
</dbReference>
<evidence type="ECO:0000256" key="1">
    <source>
        <dbReference type="ARBA" id="ARBA00004308"/>
    </source>
</evidence>
<dbReference type="InterPro" id="IPR011989">
    <property type="entry name" value="ARM-like"/>
</dbReference>
<dbReference type="GO" id="GO:0030123">
    <property type="term" value="C:AP-3 adaptor complex"/>
    <property type="evidence" value="ECO:0007669"/>
    <property type="project" value="InterPro"/>
</dbReference>
<evidence type="ECO:0000256" key="2">
    <source>
        <dbReference type="ARBA" id="ARBA00006613"/>
    </source>
</evidence>
<evidence type="ECO:0000313" key="7">
    <source>
        <dbReference type="EMBL" id="KAF9507920.1"/>
    </source>
</evidence>
<keyword evidence="6" id="KW-0472">Membrane</keyword>
<evidence type="ECO:0000256" key="4">
    <source>
        <dbReference type="ARBA" id="ARBA00022737"/>
    </source>
</evidence>